<gene>
    <name evidence="2" type="ORF">CVT25_007684</name>
</gene>
<dbReference type="Proteomes" id="UP000283269">
    <property type="component" value="Unassembled WGS sequence"/>
</dbReference>
<comment type="caution">
    <text evidence="2">The sequence shown here is derived from an EMBL/GenBank/DDBJ whole genome shotgun (WGS) entry which is preliminary data.</text>
</comment>
<sequence>MKRGGGPVRGVAYILCSLVASHHCVLRRPWCSGCYVIIHNIRTEWEMAPNANETGTRGRDTVQALGLETAGDIPCFLEGSARRFIIDFPIVRMRAARICRLVYLCYCGCFWGCCNAKRVRDGKTSGIEDEEGDGDEVEHDFNSTCDLANSAPSPPPGTRPFSKLLITLHPLYIRYAPPTHASPLNLCIPNSFTRRRPVLLSLIVTLTPPLQYALEHNSAFSPVNEAVGMCRYCVVPVTLVVYFGGGEGRGGRRLGGRKEGEEKKRKGEGGIGVAKEQEMGRAGVGSRRAEDGAARNLGAHAAHSADGPRDEERLACCVLENQQKHATHVPSPSPHTKLKSMASSRPPLPAVSAPDPSKCVLDSFRISTH</sequence>
<proteinExistence type="predicted"/>
<evidence type="ECO:0000313" key="2">
    <source>
        <dbReference type="EMBL" id="PPQ94753.1"/>
    </source>
</evidence>
<name>A0A409XVA1_PSICY</name>
<protein>
    <submittedName>
        <fullName evidence="2">Uncharacterized protein</fullName>
    </submittedName>
</protein>
<reference evidence="2 3" key="1">
    <citation type="journal article" date="2018" name="Evol. Lett.">
        <title>Horizontal gene cluster transfer increased hallucinogenic mushroom diversity.</title>
        <authorList>
            <person name="Reynolds H.T."/>
            <person name="Vijayakumar V."/>
            <person name="Gluck-Thaler E."/>
            <person name="Korotkin H.B."/>
            <person name="Matheny P.B."/>
            <person name="Slot J.C."/>
        </authorList>
    </citation>
    <scope>NUCLEOTIDE SEQUENCE [LARGE SCALE GENOMIC DNA]</scope>
    <source>
        <strain evidence="2 3">2631</strain>
    </source>
</reference>
<feature type="compositionally biased region" description="Basic and acidic residues" evidence="1">
    <location>
        <begin position="256"/>
        <end position="268"/>
    </location>
</feature>
<accession>A0A409XVA1</accession>
<keyword evidence="3" id="KW-1185">Reference proteome</keyword>
<evidence type="ECO:0000256" key="1">
    <source>
        <dbReference type="SAM" id="MobiDB-lite"/>
    </source>
</evidence>
<feature type="region of interest" description="Disordered" evidence="1">
    <location>
        <begin position="250"/>
        <end position="291"/>
    </location>
</feature>
<feature type="region of interest" description="Disordered" evidence="1">
    <location>
        <begin position="323"/>
        <end position="369"/>
    </location>
</feature>
<dbReference type="EMBL" id="NHYD01000258">
    <property type="protein sequence ID" value="PPQ94753.1"/>
    <property type="molecule type" value="Genomic_DNA"/>
</dbReference>
<dbReference type="InParanoid" id="A0A409XVA1"/>
<evidence type="ECO:0000313" key="3">
    <source>
        <dbReference type="Proteomes" id="UP000283269"/>
    </source>
</evidence>
<organism evidence="2 3">
    <name type="scientific">Psilocybe cyanescens</name>
    <dbReference type="NCBI Taxonomy" id="93625"/>
    <lineage>
        <taxon>Eukaryota</taxon>
        <taxon>Fungi</taxon>
        <taxon>Dikarya</taxon>
        <taxon>Basidiomycota</taxon>
        <taxon>Agaricomycotina</taxon>
        <taxon>Agaricomycetes</taxon>
        <taxon>Agaricomycetidae</taxon>
        <taxon>Agaricales</taxon>
        <taxon>Agaricineae</taxon>
        <taxon>Strophariaceae</taxon>
        <taxon>Psilocybe</taxon>
    </lineage>
</organism>
<dbReference type="AlphaFoldDB" id="A0A409XVA1"/>